<protein>
    <submittedName>
        <fullName evidence="2">Uncharacterized protein</fullName>
    </submittedName>
</protein>
<dbReference type="EMBL" id="MCBS01022270">
    <property type="protein sequence ID" value="RKF77050.1"/>
    <property type="molecule type" value="Genomic_DNA"/>
</dbReference>
<comment type="caution">
    <text evidence="2">The sequence shown here is derived from an EMBL/GenBank/DDBJ whole genome shotgun (WGS) entry which is preliminary data.</text>
</comment>
<dbReference type="AlphaFoldDB" id="A0A420IR68"/>
<feature type="region of interest" description="Disordered" evidence="1">
    <location>
        <begin position="1"/>
        <end position="27"/>
    </location>
</feature>
<dbReference type="Proteomes" id="UP000285326">
    <property type="component" value="Unassembled WGS sequence"/>
</dbReference>
<organism evidence="2 3">
    <name type="scientific">Golovinomyces cichoracearum</name>
    <dbReference type="NCBI Taxonomy" id="62708"/>
    <lineage>
        <taxon>Eukaryota</taxon>
        <taxon>Fungi</taxon>
        <taxon>Dikarya</taxon>
        <taxon>Ascomycota</taxon>
        <taxon>Pezizomycotina</taxon>
        <taxon>Leotiomycetes</taxon>
        <taxon>Erysiphales</taxon>
        <taxon>Erysiphaceae</taxon>
        <taxon>Golovinomyces</taxon>
    </lineage>
</organism>
<proteinExistence type="predicted"/>
<reference evidence="2 3" key="1">
    <citation type="journal article" date="2018" name="BMC Genomics">
        <title>Comparative genome analyses reveal sequence features reflecting distinct modes of host-adaptation between dicot and monocot powdery mildew.</title>
        <authorList>
            <person name="Wu Y."/>
            <person name="Ma X."/>
            <person name="Pan Z."/>
            <person name="Kale S.D."/>
            <person name="Song Y."/>
            <person name="King H."/>
            <person name="Zhang Q."/>
            <person name="Presley C."/>
            <person name="Deng X."/>
            <person name="Wei C.I."/>
            <person name="Xiao S."/>
        </authorList>
    </citation>
    <scope>NUCLEOTIDE SEQUENCE [LARGE SCALE GENOMIC DNA]</scope>
    <source>
        <strain evidence="2">UMSG1</strain>
    </source>
</reference>
<sequence length="436" mass="49448">MTIIERPLSTSQTSDQTIDDFPLPPSTPRLVPNNHEMQHNSVPEFDQNFRFPIIDQQINQDELNDPELTCQRLRNEVETMAARLALDFTGLESTRTTENPENYQSSSHCRYNTSYSHIRPKTSHGRVEAPRFPFGDFAEWDLKLEKDEINEPENVIEDKAKPNVPPRLRASSLHSCRNRRPMKKAEFIIPVHARKFIIAQERARVDRECAAATESDDILCQTREAAHHICEAGFDFGFGETDPNLSRSTADSRLNPANLSETEPESKIIKTVVKLPKEASPHTMTEVHTHNSQSLAWPRSSDSLQWSSSGLTDSGIALASPNFSPNSAPPYITTFSDLPEPLRLNSGTKNPTSSNLERNYVNLSTRELSCWSTTPDLIKDVRPCPETNKNLNSNFPVHENVERRKWMGFWGRMKNSMFSKKRSASTTKATLTTQKQ</sequence>
<accession>A0A420IR68</accession>
<name>A0A420IR68_9PEZI</name>
<evidence type="ECO:0000256" key="1">
    <source>
        <dbReference type="SAM" id="MobiDB-lite"/>
    </source>
</evidence>
<gene>
    <name evidence="2" type="ORF">GcM1_222018</name>
</gene>
<evidence type="ECO:0000313" key="3">
    <source>
        <dbReference type="Proteomes" id="UP000285326"/>
    </source>
</evidence>
<evidence type="ECO:0000313" key="2">
    <source>
        <dbReference type="EMBL" id="RKF77050.1"/>
    </source>
</evidence>